<evidence type="ECO:0000313" key="2">
    <source>
        <dbReference type="Proteomes" id="UP000009081"/>
    </source>
</evidence>
<keyword evidence="2" id="KW-1185">Reference proteome</keyword>
<keyword evidence="1" id="KW-0614">Plasmid</keyword>
<proteinExistence type="predicted"/>
<reference evidence="1 2" key="1">
    <citation type="journal article" date="2009" name="PLoS ONE">
        <title>Methylobacterium genome sequences: a reference blueprint to investigate microbial metabolism of C1 compounds from natural and industrial sources.</title>
        <authorList>
            <person name="Vuilleumier S."/>
            <person name="Chistoserdova L."/>
            <person name="Lee M.-C."/>
            <person name="Bringel F."/>
            <person name="Lajus A."/>
            <person name="Zhou Y."/>
            <person name="Gourion B."/>
            <person name="Barbe V."/>
            <person name="Chang J."/>
            <person name="Cruveiller S."/>
            <person name="Dossat C."/>
            <person name="Gillett W."/>
            <person name="Gruffaz C."/>
            <person name="Haugen E."/>
            <person name="Hourcade E."/>
            <person name="Levy R."/>
            <person name="Mangenot S."/>
            <person name="Muller E."/>
            <person name="Nadalig T."/>
            <person name="Pagni M."/>
            <person name="Penny C."/>
            <person name="Peyraud R."/>
            <person name="Robinson D.G."/>
            <person name="Roche D."/>
            <person name="Rouy Z."/>
            <person name="Saenampechek C."/>
            <person name="Salvignol G."/>
            <person name="Vallenet D."/>
            <person name="Wu Z."/>
            <person name="Marx C.J."/>
            <person name="Vorholt J.A."/>
            <person name="Olson M.V."/>
            <person name="Kaul R."/>
            <person name="Weissenbach J."/>
            <person name="Medigue C."/>
            <person name="Lidstrom M.E."/>
        </authorList>
    </citation>
    <scope>NUCLEOTIDE SEQUENCE [LARGE SCALE GENOMIC DNA]</scope>
    <source>
        <strain evidence="2">ATCC 14718 / DSM 1338 / JCM 2805 / NCIMB 9133 / AM1</strain>
    </source>
</reference>
<dbReference type="RefSeq" id="WP_003605548.1">
    <property type="nucleotide sequence ID" value="NC_012811.1"/>
</dbReference>
<dbReference type="EMBL" id="CP001511">
    <property type="protein sequence ID" value="ACS44059.1"/>
    <property type="molecule type" value="Genomic_DNA"/>
</dbReference>
<name>C5B6H7_METEA</name>
<evidence type="ECO:0000313" key="1">
    <source>
        <dbReference type="EMBL" id="ACS44059.1"/>
    </source>
</evidence>
<dbReference type="Proteomes" id="UP000009081">
    <property type="component" value="Plasmid megaplasmid"/>
</dbReference>
<organism evidence="1 2">
    <name type="scientific">Methylorubrum extorquens (strain ATCC 14718 / DSM 1338 / JCM 2805 / NCIMB 9133 / AM1)</name>
    <name type="common">Methylobacterium extorquens</name>
    <dbReference type="NCBI Taxonomy" id="272630"/>
    <lineage>
        <taxon>Bacteria</taxon>
        <taxon>Pseudomonadati</taxon>
        <taxon>Pseudomonadota</taxon>
        <taxon>Alphaproteobacteria</taxon>
        <taxon>Hyphomicrobiales</taxon>
        <taxon>Methylobacteriaceae</taxon>
        <taxon>Methylorubrum</taxon>
    </lineage>
</organism>
<protein>
    <submittedName>
        <fullName evidence="1">Uncharacterized protein</fullName>
    </submittedName>
</protein>
<dbReference type="KEGG" id="mea:Mex_2p1321"/>
<geneLocation type="plasmid" evidence="1 2">
    <name>megaplasmid</name>
</geneLocation>
<dbReference type="AlphaFoldDB" id="C5B6H7"/>
<dbReference type="HOGENOM" id="CLU_1978913_0_0_5"/>
<sequence length="126" mass="13294">MSKIDGHARALSGFCMDSAEVEAFNLDRTTGENPAFAFIDAAGRLVLGDARVDPAVILVVTPEEEGFHVSLVKASKHFAPLLVAMEHHDAHEDVVGLFSTPQQAFEAALAIIDEPEASPSPASPSA</sequence>
<gene>
    <name evidence="1" type="ordered locus">MexAM1_META2p1321</name>
</gene>
<accession>C5B6H7</accession>